<organism evidence="2 3">
    <name type="scientific">Luteipulveratus mongoliensis</name>
    <dbReference type="NCBI Taxonomy" id="571913"/>
    <lineage>
        <taxon>Bacteria</taxon>
        <taxon>Bacillati</taxon>
        <taxon>Actinomycetota</taxon>
        <taxon>Actinomycetes</taxon>
        <taxon>Micrococcales</taxon>
        <taxon>Dermacoccaceae</taxon>
        <taxon>Luteipulveratus</taxon>
    </lineage>
</organism>
<dbReference type="PANTHER" id="PTHR11695">
    <property type="entry name" value="ALCOHOL DEHYDROGENASE RELATED"/>
    <property type="match status" value="1"/>
</dbReference>
<dbReference type="Gene3D" id="3.90.180.10">
    <property type="entry name" value="Medium-chain alcohol dehydrogenases, catalytic domain"/>
    <property type="match status" value="1"/>
</dbReference>
<dbReference type="GO" id="GO:0016491">
    <property type="term" value="F:oxidoreductase activity"/>
    <property type="evidence" value="ECO:0007669"/>
    <property type="project" value="InterPro"/>
</dbReference>
<dbReference type="Pfam" id="PF08240">
    <property type="entry name" value="ADH_N"/>
    <property type="match status" value="1"/>
</dbReference>
<dbReference type="InterPro" id="IPR020843">
    <property type="entry name" value="ER"/>
</dbReference>
<dbReference type="Pfam" id="PF13602">
    <property type="entry name" value="ADH_zinc_N_2"/>
    <property type="match status" value="1"/>
</dbReference>
<dbReference type="STRING" id="571913.VV02_01740"/>
<dbReference type="Gene3D" id="3.40.50.720">
    <property type="entry name" value="NAD(P)-binding Rossmann-like Domain"/>
    <property type="match status" value="1"/>
</dbReference>
<dbReference type="PATRIC" id="fig|571913.6.peg.357"/>
<dbReference type="PANTHER" id="PTHR11695:SF648">
    <property type="entry name" value="ZINC-BINDING OXIDOREDUCTASE"/>
    <property type="match status" value="1"/>
</dbReference>
<dbReference type="SUPFAM" id="SSF51735">
    <property type="entry name" value="NAD(P)-binding Rossmann-fold domains"/>
    <property type="match status" value="1"/>
</dbReference>
<gene>
    <name evidence="2" type="ORF">VV02_01740</name>
</gene>
<name>A0A0K1JDV2_9MICO</name>
<dbReference type="InterPro" id="IPR036291">
    <property type="entry name" value="NAD(P)-bd_dom_sf"/>
</dbReference>
<reference evidence="2 3" key="1">
    <citation type="submission" date="2015-03" db="EMBL/GenBank/DDBJ databases">
        <title>Luteipulveratus halotolerans sp. nov., a novel actinobacterium (Dermacoccaceae) from Sarawak, Malaysia.</title>
        <authorList>
            <person name="Juboi H."/>
            <person name="Basik A."/>
            <person name="Shamsul S.S."/>
            <person name="Arnold P."/>
            <person name="Schmitt E.K."/>
            <person name="Sanglier J.-J."/>
            <person name="Yeo T."/>
        </authorList>
    </citation>
    <scope>NUCLEOTIDE SEQUENCE [LARGE SCALE GENOMIC DNA]</scope>
    <source>
        <strain evidence="2 3">MN07-A0370</strain>
    </source>
</reference>
<dbReference type="RefSeq" id="WP_052589441.1">
    <property type="nucleotide sequence ID" value="NZ_CP011112.1"/>
</dbReference>
<dbReference type="CDD" id="cd08267">
    <property type="entry name" value="MDR1"/>
    <property type="match status" value="1"/>
</dbReference>
<evidence type="ECO:0000259" key="1">
    <source>
        <dbReference type="SMART" id="SM00829"/>
    </source>
</evidence>
<proteinExistence type="predicted"/>
<dbReference type="OrthoDB" id="9790818at2"/>
<keyword evidence="3" id="KW-1185">Reference proteome</keyword>
<dbReference type="AlphaFoldDB" id="A0A0K1JDV2"/>
<dbReference type="InterPro" id="IPR050700">
    <property type="entry name" value="YIM1/Zinc_Alcohol_DH_Fams"/>
</dbReference>
<dbReference type="Proteomes" id="UP000066480">
    <property type="component" value="Chromosome"/>
</dbReference>
<dbReference type="KEGG" id="lmoi:VV02_01740"/>
<sequence>MKAAVSHRYGPPDVVRIEDVPTPTPAADQVLVRVHSAAVTIADARIRGSNFPAGMTAGARLVLGVRRPRLHVLGSAFSGVVDAVGTDVTAFAAGDEVCGMTPFRMMGAHAEYVVAPTARVVRKPADVTHDDAAGVLFGGTTALGYLRGKAAVRRGQSVLVNGASGAVGTNAVQLAKRLGARVTALTSAPNAALVASLGADRVIDYAATPLAEITDRFDVIIDTVGNVSPAAWKALLAHHGVLLLVVANLVNTIRARGNVKTGTVPERAEEFEELLRLVASGELTVVIDQVLPLDQIVAAHERVDSGHKVGNLIVHPPLVE</sequence>
<dbReference type="SMART" id="SM00829">
    <property type="entry name" value="PKS_ER"/>
    <property type="match status" value="1"/>
</dbReference>
<protein>
    <submittedName>
        <fullName evidence="2">Alcohol dehydrogenase</fullName>
    </submittedName>
</protein>
<evidence type="ECO:0000313" key="3">
    <source>
        <dbReference type="Proteomes" id="UP000066480"/>
    </source>
</evidence>
<accession>A0A0K1JDV2</accession>
<dbReference type="InterPro" id="IPR011032">
    <property type="entry name" value="GroES-like_sf"/>
</dbReference>
<dbReference type="InterPro" id="IPR013154">
    <property type="entry name" value="ADH-like_N"/>
</dbReference>
<dbReference type="SUPFAM" id="SSF50129">
    <property type="entry name" value="GroES-like"/>
    <property type="match status" value="1"/>
</dbReference>
<evidence type="ECO:0000313" key="2">
    <source>
        <dbReference type="EMBL" id="AKU14884.1"/>
    </source>
</evidence>
<feature type="domain" description="Enoyl reductase (ER)" evidence="1">
    <location>
        <begin position="10"/>
        <end position="314"/>
    </location>
</feature>
<dbReference type="EMBL" id="CP011112">
    <property type="protein sequence ID" value="AKU14884.1"/>
    <property type="molecule type" value="Genomic_DNA"/>
</dbReference>